<dbReference type="EMBL" id="JANBUN010001866">
    <property type="protein sequence ID" value="KAJ2796467.1"/>
    <property type="molecule type" value="Genomic_DNA"/>
</dbReference>
<keyword evidence="2" id="KW-1185">Reference proteome</keyword>
<evidence type="ECO:0000313" key="1">
    <source>
        <dbReference type="EMBL" id="KAJ2796467.1"/>
    </source>
</evidence>
<protein>
    <submittedName>
        <fullName evidence="1">Uncharacterized protein</fullName>
    </submittedName>
</protein>
<gene>
    <name evidence="1" type="ORF">H4R21_004704</name>
</gene>
<proteinExistence type="predicted"/>
<accession>A0ACC1KXI5</accession>
<name>A0ACC1KXI5_9FUNG</name>
<reference evidence="1" key="1">
    <citation type="submission" date="2022-07" db="EMBL/GenBank/DDBJ databases">
        <title>Phylogenomic reconstructions and comparative analyses of Kickxellomycotina fungi.</title>
        <authorList>
            <person name="Reynolds N.K."/>
            <person name="Stajich J.E."/>
            <person name="Barry K."/>
            <person name="Grigoriev I.V."/>
            <person name="Crous P."/>
            <person name="Smith M.E."/>
        </authorList>
    </citation>
    <scope>NUCLEOTIDE SEQUENCE</scope>
    <source>
        <strain evidence="1">BCRC 34780</strain>
    </source>
</reference>
<dbReference type="Proteomes" id="UP001140087">
    <property type="component" value="Unassembled WGS sequence"/>
</dbReference>
<comment type="caution">
    <text evidence="1">The sequence shown here is derived from an EMBL/GenBank/DDBJ whole genome shotgun (WGS) entry which is preliminary data.</text>
</comment>
<evidence type="ECO:0000313" key="2">
    <source>
        <dbReference type="Proteomes" id="UP001140087"/>
    </source>
</evidence>
<organism evidence="1 2">
    <name type="scientific">Coemansia helicoidea</name>
    <dbReference type="NCBI Taxonomy" id="1286919"/>
    <lineage>
        <taxon>Eukaryota</taxon>
        <taxon>Fungi</taxon>
        <taxon>Fungi incertae sedis</taxon>
        <taxon>Zoopagomycota</taxon>
        <taxon>Kickxellomycotina</taxon>
        <taxon>Kickxellomycetes</taxon>
        <taxon>Kickxellales</taxon>
        <taxon>Kickxellaceae</taxon>
        <taxon>Coemansia</taxon>
    </lineage>
</organism>
<sequence length="220" mass="22621">MRVFALVGALAACAVAAPLQVRQGEGDWVNGPTALSSPNVNNGEQTEGVLKSGTSLAGAEIINPVGNTMTEVNENNNVHDNIFQNPTVNLAQDTDGPAVVGSGNRIFRRSRSVNAPAAIDHPTVNNGAMREGSLDAGLSADGAAVVNPVGNDVAQVNDNTEVEGNNFENPNWNTIKNNNGPAMAGNGNIFVPVTNEAGAIQFDNGDLLNAAIMAGMGDYA</sequence>